<dbReference type="RefSeq" id="WP_132078235.1">
    <property type="nucleotide sequence ID" value="NZ_SLUI01000004.1"/>
</dbReference>
<dbReference type="OrthoDB" id="1684354at2"/>
<name>A0A4R1PZF7_9FIRM</name>
<dbReference type="AlphaFoldDB" id="A0A4R1PZF7"/>
<evidence type="ECO:0000313" key="2">
    <source>
        <dbReference type="Proteomes" id="UP000295063"/>
    </source>
</evidence>
<gene>
    <name evidence="1" type="ORF">EV210_104337</name>
</gene>
<protein>
    <submittedName>
        <fullName evidence="1">Uncharacterized protein</fullName>
    </submittedName>
</protein>
<sequence length="318" mass="35210">MLVFPVANGVLPRPQGGRITGMFVVEQGGQMLADIGVGNDIVACPWVVDEQALYPVGIVSRIADLAENRITDAAGADIPVLIAVLEGREHVRWHNLKQAGHNVYTDELEELDWRFMRKEYPVVSGAGWMPEGGYTEFRDSMDIPVTVYGKDLQTGQEVSITANLGGLVTQEQAHTIEHAMIRSLRTYCLCTPRTLADSIVQETDELKKSLDFSIRYSMPETLGLTASGACGNAMTNMAQIYLAHDFVQNLEAGKSLNDSLAKARKTTMSQLTQDLGLTMQSGLRVLQGLKKGMSHDDTRLRLEIYKKVIRRFPISPWE</sequence>
<accession>A0A4R1PZF7</accession>
<proteinExistence type="predicted"/>
<comment type="caution">
    <text evidence="1">The sequence shown here is derived from an EMBL/GenBank/DDBJ whole genome shotgun (WGS) entry which is preliminary data.</text>
</comment>
<dbReference type="Proteomes" id="UP000295063">
    <property type="component" value="Unassembled WGS sequence"/>
</dbReference>
<evidence type="ECO:0000313" key="1">
    <source>
        <dbReference type="EMBL" id="TCL38353.1"/>
    </source>
</evidence>
<keyword evidence="2" id="KW-1185">Reference proteome</keyword>
<dbReference type="EMBL" id="SLUI01000004">
    <property type="protein sequence ID" value="TCL38353.1"/>
    <property type="molecule type" value="Genomic_DNA"/>
</dbReference>
<reference evidence="1 2" key="1">
    <citation type="submission" date="2019-03" db="EMBL/GenBank/DDBJ databases">
        <title>Genomic Encyclopedia of Type Strains, Phase IV (KMG-IV): sequencing the most valuable type-strain genomes for metagenomic binning, comparative biology and taxonomic classification.</title>
        <authorList>
            <person name="Goeker M."/>
        </authorList>
    </citation>
    <scope>NUCLEOTIDE SEQUENCE [LARGE SCALE GENOMIC DNA]</scope>
    <source>
        <strain evidence="1 2">DSM 15969</strain>
    </source>
</reference>
<organism evidence="1 2">
    <name type="scientific">Anaerospora hongkongensis</name>
    <dbReference type="NCBI Taxonomy" id="244830"/>
    <lineage>
        <taxon>Bacteria</taxon>
        <taxon>Bacillati</taxon>
        <taxon>Bacillota</taxon>
        <taxon>Negativicutes</taxon>
        <taxon>Selenomonadales</taxon>
        <taxon>Sporomusaceae</taxon>
        <taxon>Anaerospora</taxon>
    </lineage>
</organism>